<dbReference type="SUPFAM" id="SSF53649">
    <property type="entry name" value="Alkaline phosphatase-like"/>
    <property type="match status" value="1"/>
</dbReference>
<dbReference type="GO" id="GO:0004423">
    <property type="term" value="F:iduronate-2-sulfatase activity"/>
    <property type="evidence" value="ECO:0007669"/>
    <property type="project" value="TreeGrafter"/>
</dbReference>
<evidence type="ECO:0000256" key="2">
    <source>
        <dbReference type="ARBA" id="ARBA00022801"/>
    </source>
</evidence>
<dbReference type="Gene3D" id="3.40.720.10">
    <property type="entry name" value="Alkaline Phosphatase, subunit A"/>
    <property type="match status" value="1"/>
</dbReference>
<protein>
    <recommendedName>
        <fullName evidence="3">Sulfatase N-terminal domain-containing protein</fullName>
    </recommendedName>
</protein>
<gene>
    <name evidence="4" type="ORF">METZ01_LOCUS152483</name>
</gene>
<evidence type="ECO:0000259" key="3">
    <source>
        <dbReference type="Pfam" id="PF00884"/>
    </source>
</evidence>
<dbReference type="InterPro" id="IPR017850">
    <property type="entry name" value="Alkaline_phosphatase_core_sf"/>
</dbReference>
<dbReference type="AlphaFoldDB" id="A0A382ADZ0"/>
<evidence type="ECO:0000313" key="4">
    <source>
        <dbReference type="EMBL" id="SVA99629.1"/>
    </source>
</evidence>
<evidence type="ECO:0000256" key="1">
    <source>
        <dbReference type="ARBA" id="ARBA00022723"/>
    </source>
</evidence>
<feature type="domain" description="Sulfatase N-terminal" evidence="3">
    <location>
        <begin position="2"/>
        <end position="185"/>
    </location>
</feature>
<dbReference type="GO" id="GO:0005737">
    <property type="term" value="C:cytoplasm"/>
    <property type="evidence" value="ECO:0007669"/>
    <property type="project" value="TreeGrafter"/>
</dbReference>
<accession>A0A382ADZ0</accession>
<dbReference type="InterPro" id="IPR000917">
    <property type="entry name" value="Sulfatase_N"/>
</dbReference>
<keyword evidence="2" id="KW-0378">Hydrolase</keyword>
<dbReference type="PANTHER" id="PTHR45953:SF1">
    <property type="entry name" value="IDURONATE 2-SULFATASE"/>
    <property type="match status" value="1"/>
</dbReference>
<sequence length="186" mass="21397">MIIVDDMRPDISAWGKENIKTPNIDHLVNQGISFKRAYAQYANCSPSRMSFLTGISPHRLGHEGRLSDKKQFETHTTLPGHFKDNGYYTASFGKVYHSINDDKSSWDYIYDVKLNDSHEIPWESFASEINQQLKGHNRPAIESTKEPIESYNDTKISIDVMDQLEKNKDNPFFMAVGFRKPHLPFA</sequence>
<keyword evidence="1" id="KW-0479">Metal-binding</keyword>
<proteinExistence type="predicted"/>
<organism evidence="4">
    <name type="scientific">marine metagenome</name>
    <dbReference type="NCBI Taxonomy" id="408172"/>
    <lineage>
        <taxon>unclassified sequences</taxon>
        <taxon>metagenomes</taxon>
        <taxon>ecological metagenomes</taxon>
    </lineage>
</organism>
<dbReference type="EMBL" id="UINC01024948">
    <property type="protein sequence ID" value="SVA99629.1"/>
    <property type="molecule type" value="Genomic_DNA"/>
</dbReference>
<dbReference type="GO" id="GO:0046872">
    <property type="term" value="F:metal ion binding"/>
    <property type="evidence" value="ECO:0007669"/>
    <property type="project" value="UniProtKB-KW"/>
</dbReference>
<reference evidence="4" key="1">
    <citation type="submission" date="2018-05" db="EMBL/GenBank/DDBJ databases">
        <authorList>
            <person name="Lanie J.A."/>
            <person name="Ng W.-L."/>
            <person name="Kazmierczak K.M."/>
            <person name="Andrzejewski T.M."/>
            <person name="Davidsen T.M."/>
            <person name="Wayne K.J."/>
            <person name="Tettelin H."/>
            <person name="Glass J.I."/>
            <person name="Rusch D."/>
            <person name="Podicherti R."/>
            <person name="Tsui H.-C.T."/>
            <person name="Winkler M.E."/>
        </authorList>
    </citation>
    <scope>NUCLEOTIDE SEQUENCE</scope>
</reference>
<feature type="non-terminal residue" evidence="4">
    <location>
        <position position="186"/>
    </location>
</feature>
<dbReference type="Pfam" id="PF00884">
    <property type="entry name" value="Sulfatase"/>
    <property type="match status" value="1"/>
</dbReference>
<name>A0A382ADZ0_9ZZZZ</name>
<dbReference type="PANTHER" id="PTHR45953">
    <property type="entry name" value="IDURONATE 2-SULFATASE"/>
    <property type="match status" value="1"/>
</dbReference>